<dbReference type="EMBL" id="RCZM01000001">
    <property type="protein sequence ID" value="TPG18972.1"/>
    <property type="molecule type" value="Genomic_DNA"/>
</dbReference>
<protein>
    <recommendedName>
        <fullName evidence="5">Lipoprotein</fullName>
    </recommendedName>
</protein>
<comment type="caution">
    <text evidence="3">The sequence shown here is derived from an EMBL/GenBank/DDBJ whole genome shotgun (WGS) entry which is preliminary data.</text>
</comment>
<evidence type="ECO:0008006" key="5">
    <source>
        <dbReference type="Google" id="ProtNLM"/>
    </source>
</evidence>
<feature type="signal peptide" evidence="2">
    <location>
        <begin position="1"/>
        <end position="28"/>
    </location>
</feature>
<keyword evidence="2" id="KW-0732">Signal</keyword>
<organism evidence="3 4">
    <name type="scientific">Pedococcus bigeumensis</name>
    <dbReference type="NCBI Taxonomy" id="433644"/>
    <lineage>
        <taxon>Bacteria</taxon>
        <taxon>Bacillati</taxon>
        <taxon>Actinomycetota</taxon>
        <taxon>Actinomycetes</taxon>
        <taxon>Micrococcales</taxon>
        <taxon>Intrasporangiaceae</taxon>
        <taxon>Pedococcus</taxon>
    </lineage>
</organism>
<feature type="chain" id="PRO_5021353888" description="Lipoprotein" evidence="2">
    <location>
        <begin position="29"/>
        <end position="180"/>
    </location>
</feature>
<evidence type="ECO:0000256" key="2">
    <source>
        <dbReference type="SAM" id="SignalP"/>
    </source>
</evidence>
<dbReference type="AlphaFoldDB" id="A0A502D284"/>
<dbReference type="RefSeq" id="WP_140736607.1">
    <property type="nucleotide sequence ID" value="NZ_RCZM01000001.1"/>
</dbReference>
<name>A0A502D284_9MICO</name>
<feature type="region of interest" description="Disordered" evidence="1">
    <location>
        <begin position="151"/>
        <end position="180"/>
    </location>
</feature>
<dbReference type="PROSITE" id="PS51257">
    <property type="entry name" value="PROKAR_LIPOPROTEIN"/>
    <property type="match status" value="1"/>
</dbReference>
<evidence type="ECO:0000256" key="1">
    <source>
        <dbReference type="SAM" id="MobiDB-lite"/>
    </source>
</evidence>
<accession>A0A502D284</accession>
<reference evidence="3 4" key="1">
    <citation type="journal article" date="2019" name="Environ. Microbiol.">
        <title>Species interactions and distinct microbial communities in high Arctic permafrost affected cryosols are associated with the CH4 and CO2 gas fluxes.</title>
        <authorList>
            <person name="Altshuler I."/>
            <person name="Hamel J."/>
            <person name="Turney S."/>
            <person name="Magnuson E."/>
            <person name="Levesque R."/>
            <person name="Greer C."/>
            <person name="Whyte L.G."/>
        </authorList>
    </citation>
    <scope>NUCLEOTIDE SEQUENCE [LARGE SCALE GENOMIC DNA]</scope>
    <source>
        <strain evidence="3 4">S9.3A</strain>
    </source>
</reference>
<sequence>MKALSALRGSIVTAVVVGVLAVSGCATADTALVVNDEHISSQELQEAVSQLNTAAPGANLDNATALTLLLRARFTQRVADSAGKGLSDSQVVAALKTDKLNAAAIDIVRTSDAFNPQNPSVLSQAEQGQVLTELEKADITLNPRYGRLDRKNWSVGPGTPNWIKEQPAPTEAPAAPTPQG</sequence>
<dbReference type="OrthoDB" id="5147169at2"/>
<dbReference type="Proteomes" id="UP000317722">
    <property type="component" value="Unassembled WGS sequence"/>
</dbReference>
<evidence type="ECO:0000313" key="3">
    <source>
        <dbReference type="EMBL" id="TPG18972.1"/>
    </source>
</evidence>
<feature type="compositionally biased region" description="Low complexity" evidence="1">
    <location>
        <begin position="165"/>
        <end position="174"/>
    </location>
</feature>
<keyword evidence="4" id="KW-1185">Reference proteome</keyword>
<gene>
    <name evidence="3" type="ORF">EAH86_00060</name>
</gene>
<proteinExistence type="predicted"/>
<evidence type="ECO:0000313" key="4">
    <source>
        <dbReference type="Proteomes" id="UP000317722"/>
    </source>
</evidence>